<dbReference type="Proteomes" id="UP000289738">
    <property type="component" value="Chromosome A01"/>
</dbReference>
<protein>
    <submittedName>
        <fullName evidence="1">Uncharacterized protein</fullName>
    </submittedName>
</protein>
<accession>A0A445ERS5</accession>
<reference evidence="1 2" key="1">
    <citation type="submission" date="2019-01" db="EMBL/GenBank/DDBJ databases">
        <title>Sequencing of cultivated peanut Arachis hypogaea provides insights into genome evolution and oil improvement.</title>
        <authorList>
            <person name="Chen X."/>
        </authorList>
    </citation>
    <scope>NUCLEOTIDE SEQUENCE [LARGE SCALE GENOMIC DNA]</scope>
    <source>
        <strain evidence="2">cv. Fuhuasheng</strain>
        <tissue evidence="1">Leaves</tissue>
    </source>
</reference>
<dbReference type="EMBL" id="SDMP01000001">
    <property type="protein sequence ID" value="RYR78194.1"/>
    <property type="molecule type" value="Genomic_DNA"/>
</dbReference>
<dbReference type="AlphaFoldDB" id="A0A445ERS5"/>
<sequence length="92" mass="10420">MFILHFCHITLVGQHFTESFQPERSVIRWHSSWTHPQIVWLNALKVAAVNHLPQEEELRMSSIRVAKSSIGVAKSTFARSSSDIRALLPVGV</sequence>
<organism evidence="1 2">
    <name type="scientific">Arachis hypogaea</name>
    <name type="common">Peanut</name>
    <dbReference type="NCBI Taxonomy" id="3818"/>
    <lineage>
        <taxon>Eukaryota</taxon>
        <taxon>Viridiplantae</taxon>
        <taxon>Streptophyta</taxon>
        <taxon>Embryophyta</taxon>
        <taxon>Tracheophyta</taxon>
        <taxon>Spermatophyta</taxon>
        <taxon>Magnoliopsida</taxon>
        <taxon>eudicotyledons</taxon>
        <taxon>Gunneridae</taxon>
        <taxon>Pentapetalae</taxon>
        <taxon>rosids</taxon>
        <taxon>fabids</taxon>
        <taxon>Fabales</taxon>
        <taxon>Fabaceae</taxon>
        <taxon>Papilionoideae</taxon>
        <taxon>50 kb inversion clade</taxon>
        <taxon>dalbergioids sensu lato</taxon>
        <taxon>Dalbergieae</taxon>
        <taxon>Pterocarpus clade</taxon>
        <taxon>Arachis</taxon>
    </lineage>
</organism>
<name>A0A445ERS5_ARAHY</name>
<evidence type="ECO:0000313" key="2">
    <source>
        <dbReference type="Proteomes" id="UP000289738"/>
    </source>
</evidence>
<proteinExistence type="predicted"/>
<gene>
    <name evidence="1" type="ORF">Ahy_A01g002921</name>
</gene>
<comment type="caution">
    <text evidence="1">The sequence shown here is derived from an EMBL/GenBank/DDBJ whole genome shotgun (WGS) entry which is preliminary data.</text>
</comment>
<keyword evidence="2" id="KW-1185">Reference proteome</keyword>
<evidence type="ECO:0000313" key="1">
    <source>
        <dbReference type="EMBL" id="RYR78194.1"/>
    </source>
</evidence>